<dbReference type="SMART" id="SM00282">
    <property type="entry name" value="LamG"/>
    <property type="match status" value="1"/>
</dbReference>
<gene>
    <name evidence="9" type="ORF">JD844_011934</name>
</gene>
<reference evidence="9 10" key="1">
    <citation type="journal article" date="2022" name="Gigascience">
        <title>A chromosome-level genome assembly and annotation of the desert horned lizard, Phrynosoma platyrhinos, provides insight into chromosomal rearrangements among reptiles.</title>
        <authorList>
            <person name="Koochekian N."/>
            <person name="Ascanio A."/>
            <person name="Farleigh K."/>
            <person name="Card D.C."/>
            <person name="Schield D.R."/>
            <person name="Castoe T.A."/>
            <person name="Jezkova T."/>
        </authorList>
    </citation>
    <scope>NUCLEOTIDE SEQUENCE [LARGE SCALE GENOMIC DNA]</scope>
    <source>
        <strain evidence="9">NK-2021</strain>
    </source>
</reference>
<dbReference type="CDD" id="cd00110">
    <property type="entry name" value="LamG"/>
    <property type="match status" value="1"/>
</dbReference>
<evidence type="ECO:0000256" key="4">
    <source>
        <dbReference type="ARBA" id="ARBA00023157"/>
    </source>
</evidence>
<dbReference type="SMART" id="SM00181">
    <property type="entry name" value="EGF"/>
    <property type="match status" value="2"/>
</dbReference>
<dbReference type="CDD" id="cd00054">
    <property type="entry name" value="EGF_CA"/>
    <property type="match status" value="1"/>
</dbReference>
<dbReference type="EMBL" id="JAIPUX010000439">
    <property type="protein sequence ID" value="KAH0629678.1"/>
    <property type="molecule type" value="Genomic_DNA"/>
</dbReference>
<feature type="disulfide bond" evidence="5">
    <location>
        <begin position="67"/>
        <end position="76"/>
    </location>
</feature>
<evidence type="ECO:0000256" key="1">
    <source>
        <dbReference type="ARBA" id="ARBA00022536"/>
    </source>
</evidence>
<feature type="domain" description="EGF-like" evidence="8">
    <location>
        <begin position="1"/>
        <end position="32"/>
    </location>
</feature>
<feature type="domain" description="Laminin G" evidence="7">
    <location>
        <begin position="80"/>
        <end position="230"/>
    </location>
</feature>
<accession>A0ABQ7TKI0</accession>
<sequence length="250" mass="27325">MGHKCRHGALCVDAVNGYTCICPPGFSGLFCENPPPMVLLQTSPCDYYECQNGAQCIVVHQEPVCRCLAGFAGLKCEKLITVNFVGKDSYVELPLAKIRPQANISLQVATDKDNGILLYKGDNDPLALELYQGHVRLIYDTLNSPPTTIYSVETVNDGQFHSVELVMLNQTFNLVVDKGIPTSTGLSSLRQGTERTPSGFHGCIHDVRINNELQDFKDLPHQSVGVLPGCKSCNICKHGICRSIEKTSVV</sequence>
<keyword evidence="10" id="KW-1185">Reference proteome</keyword>
<feature type="disulfide bond" evidence="5">
    <location>
        <begin position="22"/>
        <end position="31"/>
    </location>
</feature>
<dbReference type="Proteomes" id="UP000826234">
    <property type="component" value="Unassembled WGS sequence"/>
</dbReference>
<dbReference type="PROSITE" id="PS00022">
    <property type="entry name" value="EGF_1"/>
    <property type="match status" value="2"/>
</dbReference>
<dbReference type="Pfam" id="PF12661">
    <property type="entry name" value="hEGF"/>
    <property type="match status" value="2"/>
</dbReference>
<dbReference type="SUPFAM" id="SSF57196">
    <property type="entry name" value="EGF/Laminin"/>
    <property type="match status" value="1"/>
</dbReference>
<organism evidence="9 10">
    <name type="scientific">Phrynosoma platyrhinos</name>
    <name type="common">Desert horned lizard</name>
    <dbReference type="NCBI Taxonomy" id="52577"/>
    <lineage>
        <taxon>Eukaryota</taxon>
        <taxon>Metazoa</taxon>
        <taxon>Chordata</taxon>
        <taxon>Craniata</taxon>
        <taxon>Vertebrata</taxon>
        <taxon>Euteleostomi</taxon>
        <taxon>Lepidosauria</taxon>
        <taxon>Squamata</taxon>
        <taxon>Bifurcata</taxon>
        <taxon>Unidentata</taxon>
        <taxon>Episquamata</taxon>
        <taxon>Toxicofera</taxon>
        <taxon>Iguania</taxon>
        <taxon>Phrynosomatidae</taxon>
        <taxon>Phrynosomatinae</taxon>
        <taxon>Phrynosoma</taxon>
    </lineage>
</organism>
<dbReference type="PROSITE" id="PS00010">
    <property type="entry name" value="ASX_HYDROXYL"/>
    <property type="match status" value="1"/>
</dbReference>
<dbReference type="Pfam" id="PF02210">
    <property type="entry name" value="Laminin_G_2"/>
    <property type="match status" value="1"/>
</dbReference>
<keyword evidence="4 5" id="KW-1015">Disulfide bond</keyword>
<name>A0ABQ7TKI0_PHRPL</name>
<feature type="domain" description="EGF-like" evidence="8">
    <location>
        <begin position="41"/>
        <end position="77"/>
    </location>
</feature>
<dbReference type="SMART" id="SM00179">
    <property type="entry name" value="EGF_CA"/>
    <property type="match status" value="1"/>
</dbReference>
<protein>
    <submittedName>
        <fullName evidence="9">Uncharacterized protein</fullName>
    </submittedName>
</protein>
<evidence type="ECO:0000256" key="6">
    <source>
        <dbReference type="PROSITE-ProRule" id="PRU00122"/>
    </source>
</evidence>
<dbReference type="Gene3D" id="2.10.25.10">
    <property type="entry name" value="Laminin"/>
    <property type="match status" value="2"/>
</dbReference>
<dbReference type="InterPro" id="IPR013320">
    <property type="entry name" value="ConA-like_dom_sf"/>
</dbReference>
<dbReference type="InterPro" id="IPR000152">
    <property type="entry name" value="EGF-type_Asp/Asn_hydroxyl_site"/>
</dbReference>
<dbReference type="PANTHER" id="PTHR45836">
    <property type="entry name" value="SLIT HOMOLOG"/>
    <property type="match status" value="1"/>
</dbReference>
<feature type="disulfide bond" evidence="6">
    <location>
        <begin position="203"/>
        <end position="230"/>
    </location>
</feature>
<keyword evidence="1 5" id="KW-0245">EGF-like domain</keyword>
<evidence type="ECO:0000259" key="7">
    <source>
        <dbReference type="PROSITE" id="PS50025"/>
    </source>
</evidence>
<proteinExistence type="predicted"/>
<evidence type="ECO:0000256" key="3">
    <source>
        <dbReference type="ARBA" id="ARBA00022737"/>
    </source>
</evidence>
<keyword evidence="2" id="KW-0732">Signal</keyword>
<evidence type="ECO:0000259" key="8">
    <source>
        <dbReference type="PROSITE" id="PS50026"/>
    </source>
</evidence>
<dbReference type="InterPro" id="IPR001791">
    <property type="entry name" value="Laminin_G"/>
</dbReference>
<dbReference type="PANTHER" id="PTHR45836:SF9">
    <property type="entry name" value="SLIT HOMOLOG 3 PROTEIN"/>
    <property type="match status" value="1"/>
</dbReference>
<evidence type="ECO:0000313" key="10">
    <source>
        <dbReference type="Proteomes" id="UP000826234"/>
    </source>
</evidence>
<evidence type="ECO:0000256" key="5">
    <source>
        <dbReference type="PROSITE-ProRule" id="PRU00076"/>
    </source>
</evidence>
<dbReference type="InterPro" id="IPR000742">
    <property type="entry name" value="EGF"/>
</dbReference>
<dbReference type="PROSITE" id="PS01186">
    <property type="entry name" value="EGF_2"/>
    <property type="match status" value="2"/>
</dbReference>
<dbReference type="Gene3D" id="2.60.120.200">
    <property type="match status" value="1"/>
</dbReference>
<evidence type="ECO:0000313" key="9">
    <source>
        <dbReference type="EMBL" id="KAH0629678.1"/>
    </source>
</evidence>
<dbReference type="InterPro" id="IPR051355">
    <property type="entry name" value="Notch/Slit_guidance"/>
</dbReference>
<dbReference type="InterPro" id="IPR001881">
    <property type="entry name" value="EGF-like_Ca-bd_dom"/>
</dbReference>
<comment type="caution">
    <text evidence="9">The sequence shown here is derived from an EMBL/GenBank/DDBJ whole genome shotgun (WGS) entry which is preliminary data.</text>
</comment>
<dbReference type="SUPFAM" id="SSF49899">
    <property type="entry name" value="Concanavalin A-like lectins/glucanases"/>
    <property type="match status" value="1"/>
</dbReference>
<dbReference type="InterPro" id="IPR013032">
    <property type="entry name" value="EGF-like_CS"/>
</dbReference>
<dbReference type="PROSITE" id="PS50025">
    <property type="entry name" value="LAM_G_DOMAIN"/>
    <property type="match status" value="1"/>
</dbReference>
<keyword evidence="3" id="KW-0677">Repeat</keyword>
<evidence type="ECO:0000256" key="2">
    <source>
        <dbReference type="ARBA" id="ARBA00022729"/>
    </source>
</evidence>
<comment type="caution">
    <text evidence="5">Lacks conserved residue(s) required for the propagation of feature annotation.</text>
</comment>
<dbReference type="PROSITE" id="PS50026">
    <property type="entry name" value="EGF_3"/>
    <property type="match status" value="2"/>
</dbReference>